<feature type="region of interest" description="Disordered" evidence="2">
    <location>
        <begin position="60"/>
        <end position="96"/>
    </location>
</feature>
<feature type="compositionally biased region" description="Basic and acidic residues" evidence="2">
    <location>
        <begin position="1260"/>
        <end position="1271"/>
    </location>
</feature>
<sequence>MLDEYRNAMASRIQAAWTGRKERARYKVALKEARQRQRVIGRRGLLDSCRRWSAKAKSALANEAASGGGKEEEELVSAGDKRRPRGPPPASAWEGEAWWRPDVDFGSGGPDDADMLQCMRRVLNYGEEHLELERWYTGAMEDDLNKAVTTDWELHQNKLAELKKKRKNGAAKLVSNQAAADKLAAALRTAQAQHESSVAKEEEEMQHLTGVIGGTLCAMQEASRIILEEKRGRELMLGRLAIAEEEQRALLKENERELQELEGKLAHKRAAIDAQLQASVDNSASAQNSYKVALELIEQQVQTVSQALRQQQRAGEEQSEEGAEAKEELARVVEQARTKLRAAVQAAGADGSVNHQEVMFKELVALLERTPCAASHIFQVQEIFQGLHEVDSEWQSSVKGETAAWKREALASLDSDESAQRQQLLYNRQTAIDRLAEMKRLVDQEQAEMDKLLSGERDALDARRRSGEEKAVAFSDWAATAADQVQAARMRIKEGQIGGEVPQDKIAHGKHEDDAEEKLQQSLQAQIDSLHSKFKSRISGREVLEEKLASLVKSMANAVRQLDETIETPLMRKARQCAEAKFWEVANEFRQTALNSGLWEGRIEREQQKVEAAVKDLWKSVERAHVRVRRQCAARAQEEEELTKQDLVQLNGGVTRRGGEKSLQLTERKAMQEAKGVRLVFDQKREARDQKGLRLALQEGVDGLLLFRDEVEGLEVARLQALHGQGERLRSMEHKSRKENDETEERLGGITQEAGMLTQEVRRVHTMRAKREKQARAEHSRVQKEIAESNAGLASKVRELEQNVADEEERLTREQAYQETLFTQRENELASAGAGAKERLKELRAERNLLRWKMESRRITIRQLATTKEEQMSRELTQQLRIKEERAGGFVAKFSEDSSTFSEWIAAMSTTLKAAVQECDSLAQTLQENRATWMDATLPKWQRALADAEVAMETGPPPETLQVEQEIIGMLKAMAAELNDPKAVSRLIQSKRPAYPASGKGRGKLPEQDGSITSMADSFSRVRKSSSLRLSTNDFESGDEMYIPNTPGKSPGRPKTPSSRSRSSMKSPGPQRMMAQSGDERDAKSGWDKLKQSVQGGKKLIARKRNRRGARPNSSDGQGLPSSPSFTGGYDDQPATASGKFGSLYRRPSSAQVKKDLEDLQELNQLQNHPRTGDTVPPVGPLPLPGPAAEDVSGRSTSGSDASATITPNITPRMSISRSSSNGSLPGARRPPSGPKKYANMLDATQSPNPELPPPITRSESLHSTRSESLHSSRCLPAPRRQARGGGGTAQVDCSGCSAAHPSGSALARRHHMLQGVNKSMARVL</sequence>
<keyword evidence="1" id="KW-0175">Coiled coil</keyword>
<feature type="region of interest" description="Disordered" evidence="2">
    <location>
        <begin position="990"/>
        <end position="1291"/>
    </location>
</feature>
<accession>A0AAE0L5A8</accession>
<dbReference type="EMBL" id="LGRX02009007">
    <property type="protein sequence ID" value="KAK3272372.1"/>
    <property type="molecule type" value="Genomic_DNA"/>
</dbReference>
<feature type="coiled-coil region" evidence="1">
    <location>
        <begin position="790"/>
        <end position="817"/>
    </location>
</feature>
<feature type="compositionally biased region" description="Low complexity" evidence="2">
    <location>
        <begin position="1047"/>
        <end position="1070"/>
    </location>
</feature>
<feature type="compositionally biased region" description="Basic and acidic residues" evidence="2">
    <location>
        <begin position="1078"/>
        <end position="1091"/>
    </location>
</feature>
<comment type="caution">
    <text evidence="3">The sequence shown here is derived from an EMBL/GenBank/DDBJ whole genome shotgun (WGS) entry which is preliminary data.</text>
</comment>
<name>A0AAE0L5A8_9CHLO</name>
<evidence type="ECO:0000313" key="4">
    <source>
        <dbReference type="Proteomes" id="UP001190700"/>
    </source>
</evidence>
<feature type="coiled-coil region" evidence="1">
    <location>
        <begin position="240"/>
        <end position="346"/>
    </location>
</feature>
<protein>
    <submittedName>
        <fullName evidence="3">Uncharacterized protein</fullName>
    </submittedName>
</protein>
<feature type="compositionally biased region" description="Basic residues" evidence="2">
    <location>
        <begin position="1100"/>
        <end position="1110"/>
    </location>
</feature>
<feature type="compositionally biased region" description="Low complexity" evidence="2">
    <location>
        <begin position="1215"/>
        <end position="1224"/>
    </location>
</feature>
<gene>
    <name evidence="3" type="ORF">CYMTET_19332</name>
</gene>
<keyword evidence="4" id="KW-1185">Reference proteome</keyword>
<evidence type="ECO:0000256" key="2">
    <source>
        <dbReference type="SAM" id="MobiDB-lite"/>
    </source>
</evidence>
<evidence type="ECO:0000313" key="3">
    <source>
        <dbReference type="EMBL" id="KAK3272372.1"/>
    </source>
</evidence>
<evidence type="ECO:0000256" key="1">
    <source>
        <dbReference type="SAM" id="Coils"/>
    </source>
</evidence>
<reference evidence="3 4" key="1">
    <citation type="journal article" date="2015" name="Genome Biol. Evol.">
        <title>Comparative Genomics of a Bacterivorous Green Alga Reveals Evolutionary Causalities and Consequences of Phago-Mixotrophic Mode of Nutrition.</title>
        <authorList>
            <person name="Burns J.A."/>
            <person name="Paasch A."/>
            <person name="Narechania A."/>
            <person name="Kim E."/>
        </authorList>
    </citation>
    <scope>NUCLEOTIDE SEQUENCE [LARGE SCALE GENOMIC DNA]</scope>
    <source>
        <strain evidence="3 4">PLY_AMNH</strain>
    </source>
</reference>
<feature type="compositionally biased region" description="Polar residues" evidence="2">
    <location>
        <begin position="1112"/>
        <end position="1126"/>
    </location>
</feature>
<proteinExistence type="predicted"/>
<dbReference type="PROSITE" id="PS50096">
    <property type="entry name" value="IQ"/>
    <property type="match status" value="1"/>
</dbReference>
<feature type="coiled-coil region" evidence="1">
    <location>
        <begin position="428"/>
        <end position="455"/>
    </location>
</feature>
<organism evidence="3 4">
    <name type="scientific">Cymbomonas tetramitiformis</name>
    <dbReference type="NCBI Taxonomy" id="36881"/>
    <lineage>
        <taxon>Eukaryota</taxon>
        <taxon>Viridiplantae</taxon>
        <taxon>Chlorophyta</taxon>
        <taxon>Pyramimonadophyceae</taxon>
        <taxon>Pyramimonadales</taxon>
        <taxon>Pyramimonadaceae</taxon>
        <taxon>Cymbomonas</taxon>
    </lineage>
</organism>
<dbReference type="Proteomes" id="UP001190700">
    <property type="component" value="Unassembled WGS sequence"/>
</dbReference>
<feature type="compositionally biased region" description="Polar residues" evidence="2">
    <location>
        <begin position="1194"/>
        <end position="1214"/>
    </location>
</feature>